<dbReference type="STRING" id="84035.SAMN05660742_11190"/>
<organism evidence="1 2">
    <name type="scientific">Propionispira arboris</name>
    <dbReference type="NCBI Taxonomy" id="84035"/>
    <lineage>
        <taxon>Bacteria</taxon>
        <taxon>Bacillati</taxon>
        <taxon>Bacillota</taxon>
        <taxon>Negativicutes</taxon>
        <taxon>Selenomonadales</taxon>
        <taxon>Selenomonadaceae</taxon>
        <taxon>Propionispira</taxon>
    </lineage>
</organism>
<protein>
    <submittedName>
        <fullName evidence="1">Uncharacterized protein</fullName>
    </submittedName>
</protein>
<name>A0A1H7A2R0_9FIRM</name>
<reference evidence="1 2" key="1">
    <citation type="submission" date="2016-10" db="EMBL/GenBank/DDBJ databases">
        <authorList>
            <person name="de Groot N.N."/>
        </authorList>
    </citation>
    <scope>NUCLEOTIDE SEQUENCE [LARGE SCALE GENOMIC DNA]</scope>
    <source>
        <strain evidence="1 2">DSM 2179</strain>
    </source>
</reference>
<evidence type="ECO:0000313" key="2">
    <source>
        <dbReference type="Proteomes" id="UP000199662"/>
    </source>
</evidence>
<dbReference type="EMBL" id="FNZK01000011">
    <property type="protein sequence ID" value="SEJ59861.1"/>
    <property type="molecule type" value="Genomic_DNA"/>
</dbReference>
<dbReference type="AlphaFoldDB" id="A0A1H7A2R0"/>
<keyword evidence="2" id="KW-1185">Reference proteome</keyword>
<dbReference type="RefSeq" id="WP_177177573.1">
    <property type="nucleotide sequence ID" value="NZ_FNZK01000011.1"/>
</dbReference>
<proteinExistence type="predicted"/>
<accession>A0A1H7A2R0</accession>
<dbReference type="Proteomes" id="UP000199662">
    <property type="component" value="Unassembled WGS sequence"/>
</dbReference>
<gene>
    <name evidence="1" type="ORF">SAMN05660742_11190</name>
</gene>
<sequence>MNLKKNSYKKPTMHISIAITGRLEDRAMQCATKIIKHMEKEHGSKHTLLFDITLKV</sequence>
<evidence type="ECO:0000313" key="1">
    <source>
        <dbReference type="EMBL" id="SEJ59861.1"/>
    </source>
</evidence>